<evidence type="ECO:0000313" key="1">
    <source>
        <dbReference type="EMBL" id="VAX36498.1"/>
    </source>
</evidence>
<gene>
    <name evidence="1" type="ORF">MNBD_PLANCTO03-105</name>
</gene>
<reference evidence="1" key="1">
    <citation type="submission" date="2018-06" db="EMBL/GenBank/DDBJ databases">
        <authorList>
            <person name="Zhirakovskaya E."/>
        </authorList>
    </citation>
    <scope>NUCLEOTIDE SEQUENCE</scope>
</reference>
<accession>A0A3B1DKH1</accession>
<name>A0A3B1DKH1_9ZZZZ</name>
<protein>
    <submittedName>
        <fullName evidence="1">Uncharacterized protein</fullName>
    </submittedName>
</protein>
<dbReference type="AlphaFoldDB" id="A0A3B1DKH1"/>
<feature type="non-terminal residue" evidence="1">
    <location>
        <position position="125"/>
    </location>
</feature>
<organism evidence="1">
    <name type="scientific">hydrothermal vent metagenome</name>
    <dbReference type="NCBI Taxonomy" id="652676"/>
    <lineage>
        <taxon>unclassified sequences</taxon>
        <taxon>metagenomes</taxon>
        <taxon>ecological metagenomes</taxon>
    </lineage>
</organism>
<dbReference type="EMBL" id="UOGK01000065">
    <property type="protein sequence ID" value="VAX36498.1"/>
    <property type="molecule type" value="Genomic_DNA"/>
</dbReference>
<proteinExistence type="predicted"/>
<sequence length="125" mass="14006">MVLLVGLCPNVRPNLGPWHHIRKEWEWEWGEFCKKQFCPNRTEASGMWKVLGARCGAVACGCALDLFIPYTTRMATERLVSATPQATDQEWAGSSLRPDSIEEYVGQADLLEKLSIAIEAAKVRV</sequence>